<evidence type="ECO:0000256" key="2">
    <source>
        <dbReference type="ARBA" id="ARBA00022692"/>
    </source>
</evidence>
<evidence type="ECO:0000256" key="6">
    <source>
        <dbReference type="SAM" id="Phobius"/>
    </source>
</evidence>
<dbReference type="GeneID" id="83210642"/>
<evidence type="ECO:0000256" key="3">
    <source>
        <dbReference type="ARBA" id="ARBA00022989"/>
    </source>
</evidence>
<accession>A0AAD7VAP3</accession>
<proteinExistence type="predicted"/>
<dbReference type="EMBL" id="JARTCD010000010">
    <property type="protein sequence ID" value="KAJ8661007.1"/>
    <property type="molecule type" value="Genomic_DNA"/>
</dbReference>
<dbReference type="Proteomes" id="UP001234581">
    <property type="component" value="Unassembled WGS sequence"/>
</dbReference>
<organism evidence="7 8">
    <name type="scientific">Lichtheimia ornata</name>
    <dbReference type="NCBI Taxonomy" id="688661"/>
    <lineage>
        <taxon>Eukaryota</taxon>
        <taxon>Fungi</taxon>
        <taxon>Fungi incertae sedis</taxon>
        <taxon>Mucoromycota</taxon>
        <taxon>Mucoromycotina</taxon>
        <taxon>Mucoromycetes</taxon>
        <taxon>Mucorales</taxon>
        <taxon>Lichtheimiaceae</taxon>
        <taxon>Lichtheimia</taxon>
    </lineage>
</organism>
<keyword evidence="8" id="KW-1185">Reference proteome</keyword>
<evidence type="ECO:0000313" key="7">
    <source>
        <dbReference type="EMBL" id="KAJ8661007.1"/>
    </source>
</evidence>
<keyword evidence="2 6" id="KW-0812">Transmembrane</keyword>
<evidence type="ECO:0008006" key="9">
    <source>
        <dbReference type="Google" id="ProtNLM"/>
    </source>
</evidence>
<dbReference type="PANTHER" id="PTHR28128">
    <property type="entry name" value="GOLGI APPARATUS MEMBRANE PROTEIN TVP15"/>
    <property type="match status" value="1"/>
</dbReference>
<dbReference type="RefSeq" id="XP_058345920.1">
    <property type="nucleotide sequence ID" value="XM_058483301.1"/>
</dbReference>
<feature type="transmembrane region" description="Helical" evidence="6">
    <location>
        <begin position="100"/>
        <end position="119"/>
    </location>
</feature>
<name>A0AAD7VAP3_9FUNG</name>
<comment type="caution">
    <text evidence="7">The sequence shown here is derived from an EMBL/GenBank/DDBJ whole genome shotgun (WGS) entry which is preliminary data.</text>
</comment>
<evidence type="ECO:0000256" key="4">
    <source>
        <dbReference type="ARBA" id="ARBA00023136"/>
    </source>
</evidence>
<keyword evidence="3 6" id="KW-1133">Transmembrane helix</keyword>
<keyword evidence="4 6" id="KW-0472">Membrane</keyword>
<dbReference type="Pfam" id="PF08507">
    <property type="entry name" value="COPI_assoc"/>
    <property type="match status" value="1"/>
</dbReference>
<feature type="region of interest" description="Disordered" evidence="5">
    <location>
        <begin position="159"/>
        <end position="180"/>
    </location>
</feature>
<evidence type="ECO:0000256" key="1">
    <source>
        <dbReference type="ARBA" id="ARBA00004141"/>
    </source>
</evidence>
<reference evidence="7 8" key="1">
    <citation type="submission" date="2023-03" db="EMBL/GenBank/DDBJ databases">
        <title>Genome sequence of Lichtheimia ornata CBS 291.66.</title>
        <authorList>
            <person name="Mohabir J.T."/>
            <person name="Shea T.P."/>
            <person name="Kurbessoian T."/>
            <person name="Berby B."/>
            <person name="Fontaine J."/>
            <person name="Livny J."/>
            <person name="Gnirke A."/>
            <person name="Stajich J.E."/>
            <person name="Cuomo C.A."/>
        </authorList>
    </citation>
    <scope>NUCLEOTIDE SEQUENCE [LARGE SCALE GENOMIC DNA]</scope>
    <source>
        <strain evidence="7">CBS 291.66</strain>
    </source>
</reference>
<dbReference type="AlphaFoldDB" id="A0AAD7VAP3"/>
<dbReference type="GO" id="GO:0016020">
    <property type="term" value="C:membrane"/>
    <property type="evidence" value="ECO:0007669"/>
    <property type="project" value="UniProtKB-SubCell"/>
</dbReference>
<dbReference type="PANTHER" id="PTHR28128:SF1">
    <property type="entry name" value="GOLGI APPARATUS MEMBRANE PROTEIN TVP15"/>
    <property type="match status" value="1"/>
</dbReference>
<feature type="transmembrane region" description="Helical" evidence="6">
    <location>
        <begin position="71"/>
        <end position="94"/>
    </location>
</feature>
<evidence type="ECO:0000313" key="8">
    <source>
        <dbReference type="Proteomes" id="UP001234581"/>
    </source>
</evidence>
<sequence>MGCLSRTKVENILSLTFNGINIALCLLVIAAAVIKAIKGNFSQIVMCIYGGVVAALFIINEVISSEISFRYFYFLATYRGRGLIFIFFGCLVLDDTVINIVAGTLNLTMGLIYIIMSFITPEFIPPNPMTINWQNWKDFSAEGLDLSRPRPMMEQTKIPHPPTIETSQQQQHVSGTGYGI</sequence>
<feature type="transmembrane region" description="Helical" evidence="6">
    <location>
        <begin position="40"/>
        <end position="59"/>
    </location>
</feature>
<gene>
    <name evidence="7" type="ORF">O0I10_003229</name>
</gene>
<protein>
    <recommendedName>
        <fullName evidence="9">COPI associated protein</fullName>
    </recommendedName>
</protein>
<evidence type="ECO:0000256" key="5">
    <source>
        <dbReference type="SAM" id="MobiDB-lite"/>
    </source>
</evidence>
<dbReference type="InterPro" id="IPR013714">
    <property type="entry name" value="Golgi_TVP15"/>
</dbReference>
<feature type="transmembrane region" description="Helical" evidence="6">
    <location>
        <begin position="12"/>
        <end position="34"/>
    </location>
</feature>
<feature type="compositionally biased region" description="Polar residues" evidence="5">
    <location>
        <begin position="164"/>
        <end position="174"/>
    </location>
</feature>
<comment type="subcellular location">
    <subcellularLocation>
        <location evidence="1">Membrane</location>
        <topology evidence="1">Multi-pass membrane protein</topology>
    </subcellularLocation>
</comment>